<proteinExistence type="predicted"/>
<reference evidence="1 2" key="1">
    <citation type="journal article" date="2020" name="BMC Genomics">
        <title>Intraspecific diversification of the crop wild relative Brassica cretica Lam. using demographic model selection.</title>
        <authorList>
            <person name="Kioukis A."/>
            <person name="Michalopoulou V.A."/>
            <person name="Briers L."/>
            <person name="Pirintsos S."/>
            <person name="Studholme D.J."/>
            <person name="Pavlidis P."/>
            <person name="Sarris P.F."/>
        </authorList>
    </citation>
    <scope>NUCLEOTIDE SEQUENCE [LARGE SCALE GENOMIC DNA]</scope>
    <source>
        <strain evidence="2">cv. PFS-1207/04</strain>
    </source>
</reference>
<evidence type="ECO:0000313" key="1">
    <source>
        <dbReference type="EMBL" id="KAF3593858.1"/>
    </source>
</evidence>
<dbReference type="Proteomes" id="UP000266723">
    <property type="component" value="Unassembled WGS sequence"/>
</dbReference>
<protein>
    <submittedName>
        <fullName evidence="1">Uncharacterized protein</fullName>
    </submittedName>
</protein>
<evidence type="ECO:0000313" key="2">
    <source>
        <dbReference type="Proteomes" id="UP000266723"/>
    </source>
</evidence>
<accession>A0ABQ7EBA8</accession>
<keyword evidence="2" id="KW-1185">Reference proteome</keyword>
<organism evidence="1 2">
    <name type="scientific">Brassica cretica</name>
    <name type="common">Mustard</name>
    <dbReference type="NCBI Taxonomy" id="69181"/>
    <lineage>
        <taxon>Eukaryota</taxon>
        <taxon>Viridiplantae</taxon>
        <taxon>Streptophyta</taxon>
        <taxon>Embryophyta</taxon>
        <taxon>Tracheophyta</taxon>
        <taxon>Spermatophyta</taxon>
        <taxon>Magnoliopsida</taxon>
        <taxon>eudicotyledons</taxon>
        <taxon>Gunneridae</taxon>
        <taxon>Pentapetalae</taxon>
        <taxon>rosids</taxon>
        <taxon>malvids</taxon>
        <taxon>Brassicales</taxon>
        <taxon>Brassicaceae</taxon>
        <taxon>Brassiceae</taxon>
        <taxon>Brassica</taxon>
    </lineage>
</organism>
<dbReference type="EMBL" id="QGKV02000299">
    <property type="protein sequence ID" value="KAF3593858.1"/>
    <property type="molecule type" value="Genomic_DNA"/>
</dbReference>
<gene>
    <name evidence="1" type="ORF">DY000_02020744</name>
</gene>
<name>A0ABQ7EBA8_BRACR</name>
<sequence length="199" mass="22111">MVKDVANACCVADEVSHGGRRGRKARQMSLVKDVANACCVADEVSHGGRRGREARQMSNYIFYGDAPSRRPRQKVDCYTLGLVKDVANACCVADEVSHGGRRGREARQMKKMRARQNGISLENATTMISRLTVGFLLITLQIFTSSPHRGRPCHKAILKLEEYSTAKATPNDTNFKRMIDEFNLRIADISSVNFIGLAY</sequence>
<comment type="caution">
    <text evidence="1">The sequence shown here is derived from an EMBL/GenBank/DDBJ whole genome shotgun (WGS) entry which is preliminary data.</text>
</comment>